<sequence length="58" mass="7053">MEDLWKLRDMNYRLKDLANRAEYDRLVKRFHQDEERDNMKNLLYGPCSIKKSGPEPPK</sequence>
<organism evidence="1 2">
    <name type="scientific">Desulfuromonas versatilis</name>
    <dbReference type="NCBI Taxonomy" id="2802975"/>
    <lineage>
        <taxon>Bacteria</taxon>
        <taxon>Pseudomonadati</taxon>
        <taxon>Thermodesulfobacteriota</taxon>
        <taxon>Desulfuromonadia</taxon>
        <taxon>Desulfuromonadales</taxon>
        <taxon>Desulfuromonadaceae</taxon>
        <taxon>Desulfuromonas</taxon>
    </lineage>
</organism>
<evidence type="ECO:0000313" key="2">
    <source>
        <dbReference type="Proteomes" id="UP001319827"/>
    </source>
</evidence>
<dbReference type="Proteomes" id="UP001319827">
    <property type="component" value="Chromosome"/>
</dbReference>
<dbReference type="EMBL" id="AP024355">
    <property type="protein sequence ID" value="BCR03618.1"/>
    <property type="molecule type" value="Genomic_DNA"/>
</dbReference>
<keyword evidence="2" id="KW-1185">Reference proteome</keyword>
<proteinExistence type="predicted"/>
<dbReference type="RefSeq" id="WP_221251085.1">
    <property type="nucleotide sequence ID" value="NZ_AP024355.1"/>
</dbReference>
<accession>A0ABN6DTZ7</accession>
<name>A0ABN6DTZ7_9BACT</name>
<reference evidence="1 2" key="2">
    <citation type="journal article" date="2021" name="Int. J. Syst. Evol. Microbiol.">
        <title>Isolation and Polyphasic Characterization of Desulfuromonas versatilis sp. Nov., an Electrogenic Bacteria Capable of Versatile Metabolism Isolated from a Graphene Oxide-Reducing Enrichment Culture.</title>
        <authorList>
            <person name="Xie L."/>
            <person name="Yoshida N."/>
            <person name="Ishii S."/>
            <person name="Meng L."/>
        </authorList>
    </citation>
    <scope>NUCLEOTIDE SEQUENCE [LARGE SCALE GENOMIC DNA]</scope>
    <source>
        <strain evidence="1 2">NIT-T3</strain>
    </source>
</reference>
<reference evidence="1 2" key="1">
    <citation type="journal article" date="2016" name="C (Basel)">
        <title>Selective Growth of and Electricity Production by Marine Exoelectrogenic Bacteria in Self-Aggregated Hydrogel of Microbially Reduced Graphene Oxide.</title>
        <authorList>
            <person name="Yoshida N."/>
            <person name="Goto Y."/>
            <person name="Miyata Y."/>
        </authorList>
    </citation>
    <scope>NUCLEOTIDE SEQUENCE [LARGE SCALE GENOMIC DNA]</scope>
    <source>
        <strain evidence="1 2">NIT-T3</strain>
    </source>
</reference>
<gene>
    <name evidence="1" type="ORF">DESUT3_06870</name>
</gene>
<protein>
    <submittedName>
        <fullName evidence="1">Uncharacterized protein</fullName>
    </submittedName>
</protein>
<evidence type="ECO:0000313" key="1">
    <source>
        <dbReference type="EMBL" id="BCR03618.1"/>
    </source>
</evidence>